<name>A0ACB9S0X7_9MYRT</name>
<protein>
    <submittedName>
        <fullName evidence="1">Uncharacterized protein</fullName>
    </submittedName>
</protein>
<accession>A0ACB9S0X7</accession>
<sequence length="110" mass="12710">MGSEFQRLVPGWSWEDNKKFEVALALVDQRDPRRWETVAAILGGKKSVEEVQEHYVILLQDLEVIESGCLDCELDEHGRPRSPSSEDQSFRIRSDVSCFLEQRVIHKLPD</sequence>
<dbReference type="EMBL" id="CM042881">
    <property type="protein sequence ID" value="KAI4384912.1"/>
    <property type="molecule type" value="Genomic_DNA"/>
</dbReference>
<organism evidence="1 2">
    <name type="scientific">Melastoma candidum</name>
    <dbReference type="NCBI Taxonomy" id="119954"/>
    <lineage>
        <taxon>Eukaryota</taxon>
        <taxon>Viridiplantae</taxon>
        <taxon>Streptophyta</taxon>
        <taxon>Embryophyta</taxon>
        <taxon>Tracheophyta</taxon>
        <taxon>Spermatophyta</taxon>
        <taxon>Magnoliopsida</taxon>
        <taxon>eudicotyledons</taxon>
        <taxon>Gunneridae</taxon>
        <taxon>Pentapetalae</taxon>
        <taxon>rosids</taxon>
        <taxon>malvids</taxon>
        <taxon>Myrtales</taxon>
        <taxon>Melastomataceae</taxon>
        <taxon>Melastomatoideae</taxon>
        <taxon>Melastomateae</taxon>
        <taxon>Melastoma</taxon>
    </lineage>
</organism>
<comment type="caution">
    <text evidence="1">The sequence shown here is derived from an EMBL/GenBank/DDBJ whole genome shotgun (WGS) entry which is preliminary data.</text>
</comment>
<gene>
    <name evidence="1" type="ORF">MLD38_002997</name>
</gene>
<evidence type="ECO:0000313" key="1">
    <source>
        <dbReference type="EMBL" id="KAI4384912.1"/>
    </source>
</evidence>
<reference evidence="2" key="1">
    <citation type="journal article" date="2023" name="Front. Plant Sci.">
        <title>Chromosomal-level genome assembly of Melastoma candidum provides insights into trichome evolution.</title>
        <authorList>
            <person name="Zhong Y."/>
            <person name="Wu W."/>
            <person name="Sun C."/>
            <person name="Zou P."/>
            <person name="Liu Y."/>
            <person name="Dai S."/>
            <person name="Zhou R."/>
        </authorList>
    </citation>
    <scope>NUCLEOTIDE SEQUENCE [LARGE SCALE GENOMIC DNA]</scope>
</reference>
<evidence type="ECO:0000313" key="2">
    <source>
        <dbReference type="Proteomes" id="UP001057402"/>
    </source>
</evidence>
<keyword evidence="2" id="KW-1185">Reference proteome</keyword>
<dbReference type="Proteomes" id="UP001057402">
    <property type="component" value="Chromosome 2"/>
</dbReference>
<proteinExistence type="predicted"/>